<dbReference type="EC" id="3.1.1.14" evidence="4"/>
<sequence length="309" mass="33167">MSDARQVFEHGEHNVRLLSLEAKAATASSPSPPPKPLLVASPTEEGEYPTLVFLHGYLLYNSFYSQLLHHVASHGFIIVAPQLYSVAGPDCGAEIQSAAAVVEWLADGLTDVLPEHVRSDLSKLAIGGHSRGGKVAFALALGHAKTTLEFSALIGVDPVDGMDKGKQTAPPILTYVPRSFDLKMAAMVIGAGLGELKKSPLFPACAPKGVNHRDFFDECRPPAYHFVAEEYGHQDMLDDETKGVRGKATYCLCKKGTSRKPMRAFVGGAMVAFMKSYLEGDARFLTAIVDDPQISPVELSTATSLELGN</sequence>
<gene>
    <name evidence="10" type="ORF">MUK42_25529</name>
</gene>
<evidence type="ECO:0000256" key="7">
    <source>
        <dbReference type="ARBA" id="ARBA00022817"/>
    </source>
</evidence>
<dbReference type="AlphaFoldDB" id="A0A9E7EEW9"/>
<dbReference type="PANTHER" id="PTHR33428:SF2">
    <property type="entry name" value="CHLOROPHYLLASE-2"/>
    <property type="match status" value="1"/>
</dbReference>
<dbReference type="OrthoDB" id="2093222at2759"/>
<protein>
    <recommendedName>
        <fullName evidence="4">chlorophyllase</fullName>
        <ecNumber evidence="4">3.1.1.14</ecNumber>
    </recommendedName>
</protein>
<proteinExistence type="inferred from homology"/>
<accession>A0A9E7EEW9</accession>
<evidence type="ECO:0000256" key="9">
    <source>
        <dbReference type="PIRSR" id="PIRSR038128-50"/>
    </source>
</evidence>
<organism evidence="10 11">
    <name type="scientific">Musa troglodytarum</name>
    <name type="common">fe'i banana</name>
    <dbReference type="NCBI Taxonomy" id="320322"/>
    <lineage>
        <taxon>Eukaryota</taxon>
        <taxon>Viridiplantae</taxon>
        <taxon>Streptophyta</taxon>
        <taxon>Embryophyta</taxon>
        <taxon>Tracheophyta</taxon>
        <taxon>Spermatophyta</taxon>
        <taxon>Magnoliopsida</taxon>
        <taxon>Liliopsida</taxon>
        <taxon>Zingiberales</taxon>
        <taxon>Musaceae</taxon>
        <taxon>Musa</taxon>
    </lineage>
</organism>
<dbReference type="GO" id="GO:0047746">
    <property type="term" value="F:chlorophyllase activity"/>
    <property type="evidence" value="ECO:0007669"/>
    <property type="project" value="UniProtKB-EC"/>
</dbReference>
<feature type="active site" description="Nucleophile" evidence="9">
    <location>
        <position position="130"/>
    </location>
</feature>
<dbReference type="Proteomes" id="UP001055439">
    <property type="component" value="Chromosome 1"/>
</dbReference>
<evidence type="ECO:0000313" key="11">
    <source>
        <dbReference type="Proteomes" id="UP001055439"/>
    </source>
</evidence>
<evidence type="ECO:0000256" key="8">
    <source>
        <dbReference type="ARBA" id="ARBA00053022"/>
    </source>
</evidence>
<dbReference type="InterPro" id="IPR017395">
    <property type="entry name" value="Chlorophyllase-like"/>
</dbReference>
<dbReference type="EMBL" id="CP097502">
    <property type="protein sequence ID" value="URD75911.1"/>
    <property type="molecule type" value="Genomic_DNA"/>
</dbReference>
<evidence type="ECO:0000256" key="4">
    <source>
        <dbReference type="ARBA" id="ARBA00013226"/>
    </source>
</evidence>
<keyword evidence="7" id="KW-0881">Chlorophyll catabolism</keyword>
<keyword evidence="11" id="KW-1185">Reference proteome</keyword>
<name>A0A9E7EEW9_9LILI</name>
<keyword evidence="6" id="KW-0378">Hydrolase</keyword>
<comment type="pathway">
    <text evidence="2">Porphyrin-containing compound metabolism; chlorophyll degradation.</text>
</comment>
<reference evidence="10" key="1">
    <citation type="submission" date="2022-05" db="EMBL/GenBank/DDBJ databases">
        <title>The Musa troglodytarum L. genome provides insights into the mechanism of non-climacteric behaviour and enrichment of carotenoids.</title>
        <authorList>
            <person name="Wang J."/>
        </authorList>
    </citation>
    <scope>NUCLEOTIDE SEQUENCE</scope>
    <source>
        <tissue evidence="10">Leaf</tissue>
    </source>
</reference>
<dbReference type="PIRSF" id="PIRSF038128">
    <property type="entry name" value="Chlorophyllase_chloroplast"/>
    <property type="match status" value="1"/>
</dbReference>
<dbReference type="Gene3D" id="3.40.50.1820">
    <property type="entry name" value="alpha/beta hydrolase"/>
    <property type="match status" value="1"/>
</dbReference>
<dbReference type="InterPro" id="IPR048264">
    <property type="entry name" value="Chlorophyllase"/>
</dbReference>
<comment type="subcellular location">
    <subcellularLocation>
        <location evidence="1">Cytoplasm</location>
        <location evidence="1">Cytosol</location>
    </subcellularLocation>
</comment>
<dbReference type="PANTHER" id="PTHR33428">
    <property type="entry name" value="CHLOROPHYLLASE-2, CHLOROPLASTIC"/>
    <property type="match status" value="1"/>
</dbReference>
<feature type="active site" description="Charge relay system" evidence="9">
    <location>
        <position position="233"/>
    </location>
</feature>
<dbReference type="GO" id="GO:0005829">
    <property type="term" value="C:cytosol"/>
    <property type="evidence" value="ECO:0007669"/>
    <property type="project" value="UniProtKB-SubCell"/>
</dbReference>
<evidence type="ECO:0000256" key="1">
    <source>
        <dbReference type="ARBA" id="ARBA00004514"/>
    </source>
</evidence>
<evidence type="ECO:0000313" key="10">
    <source>
        <dbReference type="EMBL" id="URD75911.1"/>
    </source>
</evidence>
<evidence type="ECO:0000256" key="3">
    <source>
        <dbReference type="ARBA" id="ARBA00010701"/>
    </source>
</evidence>
<keyword evidence="5" id="KW-0963">Cytoplasm</keyword>
<comment type="similarity">
    <text evidence="3">Belongs to the AB hydrolase superfamily. Lipase family.</text>
</comment>
<dbReference type="Pfam" id="PF07224">
    <property type="entry name" value="Chlorophyllase"/>
    <property type="match status" value="1"/>
</dbReference>
<dbReference type="FunFam" id="3.40.50.1820:FF:000159">
    <property type="entry name" value="Chlorophyllase-2, chloroplastic"/>
    <property type="match status" value="1"/>
</dbReference>
<evidence type="ECO:0000256" key="6">
    <source>
        <dbReference type="ARBA" id="ARBA00022801"/>
    </source>
</evidence>
<dbReference type="GO" id="GO:0015996">
    <property type="term" value="P:chlorophyll catabolic process"/>
    <property type="evidence" value="ECO:0007669"/>
    <property type="project" value="UniProtKB-KW"/>
</dbReference>
<dbReference type="InterPro" id="IPR029058">
    <property type="entry name" value="AB_hydrolase_fold"/>
</dbReference>
<comment type="catalytic activity">
    <reaction evidence="8">
        <text>a chlorophyll + H2O = a chlorophyllide + phytol + H(+)</text>
        <dbReference type="Rhea" id="RHEA:19605"/>
        <dbReference type="ChEBI" id="CHEBI:15377"/>
        <dbReference type="ChEBI" id="CHEBI:15378"/>
        <dbReference type="ChEBI" id="CHEBI:17327"/>
        <dbReference type="ChEBI" id="CHEBI:139291"/>
        <dbReference type="ChEBI" id="CHEBI:139292"/>
        <dbReference type="EC" id="3.1.1.14"/>
    </reaction>
    <physiologicalReaction direction="left-to-right" evidence="8">
        <dbReference type="Rhea" id="RHEA:19606"/>
    </physiologicalReaction>
</comment>
<dbReference type="SUPFAM" id="SSF53474">
    <property type="entry name" value="alpha/beta-Hydrolases"/>
    <property type="match status" value="1"/>
</dbReference>
<feature type="active site" description="Charge relay system" evidence="9">
    <location>
        <position position="157"/>
    </location>
</feature>
<evidence type="ECO:0000256" key="5">
    <source>
        <dbReference type="ARBA" id="ARBA00022490"/>
    </source>
</evidence>
<evidence type="ECO:0000256" key="2">
    <source>
        <dbReference type="ARBA" id="ARBA00005212"/>
    </source>
</evidence>